<accession>A0A1G4JM05</accession>
<name>A0A1G4JM05_9SACH</name>
<dbReference type="FunFam" id="2.130.10.10:FF:000378">
    <property type="entry name" value="U3 small nucleolar RNA-associated protein 7"/>
    <property type="match status" value="1"/>
</dbReference>
<dbReference type="Pfam" id="PF00400">
    <property type="entry name" value="WD40"/>
    <property type="match status" value="1"/>
</dbReference>
<keyword evidence="12" id="KW-1185">Reference proteome</keyword>
<dbReference type="GO" id="GO:0032040">
    <property type="term" value="C:small-subunit processome"/>
    <property type="evidence" value="ECO:0007669"/>
    <property type="project" value="EnsemblFungi"/>
</dbReference>
<evidence type="ECO:0000259" key="10">
    <source>
        <dbReference type="SMART" id="SM01033"/>
    </source>
</evidence>
<keyword evidence="5" id="KW-0677">Repeat</keyword>
<dbReference type="GO" id="GO:0000447">
    <property type="term" value="P:endonucleolytic cleavage in ITS1 to separate SSU-rRNA from 5.8S rRNA and LSU-rRNA from tricistronic rRNA transcript (SSU-rRNA, 5.8S rRNA, LSU-rRNA)"/>
    <property type="evidence" value="ECO:0007669"/>
    <property type="project" value="EnsemblFungi"/>
</dbReference>
<reference evidence="11 12" key="1">
    <citation type="submission" date="2016-03" db="EMBL/GenBank/DDBJ databases">
        <authorList>
            <person name="Devillers H."/>
        </authorList>
    </citation>
    <scope>NUCLEOTIDE SEQUENCE [LARGE SCALE GENOMIC DNA]</scope>
    <source>
        <strain evidence="11">CBS 10888</strain>
    </source>
</reference>
<dbReference type="InterPro" id="IPR015943">
    <property type="entry name" value="WD40/YVTN_repeat-like_dom_sf"/>
</dbReference>
<evidence type="ECO:0000256" key="8">
    <source>
        <dbReference type="PROSITE-ProRule" id="PRU00221"/>
    </source>
</evidence>
<dbReference type="PROSITE" id="PS00678">
    <property type="entry name" value="WD_REPEATS_1"/>
    <property type="match status" value="1"/>
</dbReference>
<dbReference type="SMART" id="SM01033">
    <property type="entry name" value="BING4CT"/>
    <property type="match status" value="1"/>
</dbReference>
<feature type="domain" description="BING4 C-terminal" evidence="10">
    <location>
        <begin position="350"/>
        <end position="429"/>
    </location>
</feature>
<dbReference type="Pfam" id="PF08149">
    <property type="entry name" value="BING4CT"/>
    <property type="match status" value="1"/>
</dbReference>
<sequence length="537" mass="60324">MDKFDRTKFGSKKQNGFSNKTKDKKLKAGLKRIDEQYKDAVSSAAATEYLLPESAGFLEAENELEKTFRVKQDEIRSAVDVSTANKALDLKLRDFGPYSINYSRNGTHLLICGRKGHVASMDWRKGQLRAELNLNETCQAATYLQNEQYFAVAQKKYTFIYDHEGVELHRLKQHIEVKHMQFLPYHYLLATAGQTGWLKYQDVSTGQLQAEIRTKLGPTSAMAQNPWNAVIHLGHSNGTVTLWAPNMPTPLARLLSARGPITSVAVDRQGRYMVTTGADKSMKIWDIRNFRELHTVENLPTPGSNVEISDSGLLALSRGPHVTLWKDAFKSNKSSRPYFGSSGFKDRNTPYMSSMFPGSKVTNTQFVPFEDLLGVGHQDGVRNLIIPGAGEANYDALEINPFETAKQRQEQEVRTLLNKLPADSIALDPNVIGTVDKRATTTRLNAKELAELTNEKANEAKNNKDVPQVMPTVKGKNSGLRSFLRKKTENVIDERKLRVNAQLEKEKAARQRNELIRKGEIKEGQKDLVSEALNRFG</sequence>
<dbReference type="AlphaFoldDB" id="A0A1G4JM05"/>
<evidence type="ECO:0000256" key="2">
    <source>
        <dbReference type="ARBA" id="ARBA00004604"/>
    </source>
</evidence>
<dbReference type="InterPro" id="IPR019775">
    <property type="entry name" value="WD40_repeat_CS"/>
</dbReference>
<evidence type="ECO:0000256" key="7">
    <source>
        <dbReference type="ARBA" id="ARBA00076453"/>
    </source>
</evidence>
<dbReference type="PROSITE" id="PS50082">
    <property type="entry name" value="WD_REPEATS_2"/>
    <property type="match status" value="1"/>
</dbReference>
<dbReference type="PANTHER" id="PTHR14085:SF3">
    <property type="entry name" value="WD REPEAT-CONTAINING PROTEIN 46"/>
    <property type="match status" value="1"/>
</dbReference>
<comment type="function">
    <text evidence="1">Involved in nucleolar processing of pre-18S ribosomal RNA.</text>
</comment>
<organism evidence="11 12">
    <name type="scientific">Lachancea dasiensis</name>
    <dbReference type="NCBI Taxonomy" id="1072105"/>
    <lineage>
        <taxon>Eukaryota</taxon>
        <taxon>Fungi</taxon>
        <taxon>Dikarya</taxon>
        <taxon>Ascomycota</taxon>
        <taxon>Saccharomycotina</taxon>
        <taxon>Saccharomycetes</taxon>
        <taxon>Saccharomycetales</taxon>
        <taxon>Saccharomycetaceae</taxon>
        <taxon>Lachancea</taxon>
    </lineage>
</organism>
<dbReference type="SMART" id="SM00320">
    <property type="entry name" value="WD40"/>
    <property type="match status" value="3"/>
</dbReference>
<dbReference type="OrthoDB" id="10251154at2759"/>
<evidence type="ECO:0000256" key="1">
    <source>
        <dbReference type="ARBA" id="ARBA00004099"/>
    </source>
</evidence>
<dbReference type="PROSITE" id="PS50294">
    <property type="entry name" value="WD_REPEATS_REGION"/>
    <property type="match status" value="1"/>
</dbReference>
<dbReference type="GO" id="GO:0030686">
    <property type="term" value="C:90S preribosome"/>
    <property type="evidence" value="ECO:0007669"/>
    <property type="project" value="TreeGrafter"/>
</dbReference>
<dbReference type="InterPro" id="IPR012952">
    <property type="entry name" value="BING4_C_dom"/>
</dbReference>
<proteinExistence type="predicted"/>
<dbReference type="EMBL" id="LT598458">
    <property type="protein sequence ID" value="SCU91578.1"/>
    <property type="molecule type" value="Genomic_DNA"/>
</dbReference>
<comment type="subcellular location">
    <subcellularLocation>
        <location evidence="2">Nucleus</location>
        <location evidence="2">Nucleolus</location>
    </subcellularLocation>
</comment>
<dbReference type="GO" id="GO:0000480">
    <property type="term" value="P:endonucleolytic cleavage in 5'-ETS of tricistronic rRNA transcript (SSU-rRNA, 5.8S rRNA, LSU-rRNA)"/>
    <property type="evidence" value="ECO:0007669"/>
    <property type="project" value="EnsemblFungi"/>
</dbReference>
<evidence type="ECO:0000256" key="9">
    <source>
        <dbReference type="SAM" id="MobiDB-lite"/>
    </source>
</evidence>
<dbReference type="InterPro" id="IPR040315">
    <property type="entry name" value="WDR46/Utp7"/>
</dbReference>
<keyword evidence="6" id="KW-0539">Nucleus</keyword>
<dbReference type="SUPFAM" id="SSF50978">
    <property type="entry name" value="WD40 repeat-like"/>
    <property type="match status" value="1"/>
</dbReference>
<keyword evidence="3" id="KW-0698">rRNA processing</keyword>
<feature type="repeat" description="WD" evidence="8">
    <location>
        <begin position="254"/>
        <end position="295"/>
    </location>
</feature>
<gene>
    <name evidence="11" type="ORF">LADA_0F10792G</name>
</gene>
<dbReference type="Proteomes" id="UP000190274">
    <property type="component" value="Chromosome F"/>
</dbReference>
<evidence type="ECO:0000256" key="5">
    <source>
        <dbReference type="ARBA" id="ARBA00022737"/>
    </source>
</evidence>
<feature type="region of interest" description="Disordered" evidence="9">
    <location>
        <begin position="1"/>
        <end position="23"/>
    </location>
</feature>
<evidence type="ECO:0000256" key="3">
    <source>
        <dbReference type="ARBA" id="ARBA00022552"/>
    </source>
</evidence>
<keyword evidence="4 8" id="KW-0853">WD repeat</keyword>
<dbReference type="Gene3D" id="2.130.10.10">
    <property type="entry name" value="YVTN repeat-like/Quinoprotein amine dehydrogenase"/>
    <property type="match status" value="1"/>
</dbReference>
<protein>
    <recommendedName>
        <fullName evidence="7">U three protein 7</fullName>
    </recommendedName>
</protein>
<evidence type="ECO:0000313" key="12">
    <source>
        <dbReference type="Proteomes" id="UP000190274"/>
    </source>
</evidence>
<dbReference type="STRING" id="1266660.A0A1G4JM05"/>
<dbReference type="GO" id="GO:0030688">
    <property type="term" value="C:preribosome, small subunit precursor"/>
    <property type="evidence" value="ECO:0007669"/>
    <property type="project" value="EnsemblFungi"/>
</dbReference>
<evidence type="ECO:0000256" key="4">
    <source>
        <dbReference type="ARBA" id="ARBA00022574"/>
    </source>
</evidence>
<dbReference type="InterPro" id="IPR001680">
    <property type="entry name" value="WD40_rpt"/>
</dbReference>
<dbReference type="InterPro" id="IPR036322">
    <property type="entry name" value="WD40_repeat_dom_sf"/>
</dbReference>
<dbReference type="PANTHER" id="PTHR14085">
    <property type="entry name" value="WD-REPEAT PROTEIN BING4"/>
    <property type="match status" value="1"/>
</dbReference>
<evidence type="ECO:0000313" key="11">
    <source>
        <dbReference type="EMBL" id="SCU91578.1"/>
    </source>
</evidence>
<evidence type="ECO:0000256" key="6">
    <source>
        <dbReference type="ARBA" id="ARBA00023242"/>
    </source>
</evidence>
<dbReference type="GO" id="GO:0000472">
    <property type="term" value="P:endonucleolytic cleavage to generate mature 5'-end of SSU-rRNA from (SSU-rRNA, 5.8S rRNA, LSU-rRNA)"/>
    <property type="evidence" value="ECO:0007669"/>
    <property type="project" value="EnsemblFungi"/>
</dbReference>